<evidence type="ECO:0000256" key="12">
    <source>
        <dbReference type="ARBA" id="ARBA00023128"/>
    </source>
</evidence>
<accession>A0AAU9TEK8</accession>
<evidence type="ECO:0000256" key="4">
    <source>
        <dbReference type="ARBA" id="ARBA00010459"/>
    </source>
</evidence>
<name>A0AAU9TEK8_EUPED</name>
<evidence type="ECO:0000256" key="15">
    <source>
        <dbReference type="ARBA" id="ARBA00039397"/>
    </source>
</evidence>
<evidence type="ECO:0000256" key="10">
    <source>
        <dbReference type="ARBA" id="ARBA00022989"/>
    </source>
</evidence>
<dbReference type="Proteomes" id="UP001153954">
    <property type="component" value="Unassembled WGS sequence"/>
</dbReference>
<reference evidence="18" key="1">
    <citation type="submission" date="2022-03" db="EMBL/GenBank/DDBJ databases">
        <authorList>
            <person name="Tunstrom K."/>
        </authorList>
    </citation>
    <scope>NUCLEOTIDE SEQUENCE</scope>
</reference>
<evidence type="ECO:0000256" key="8">
    <source>
        <dbReference type="ARBA" id="ARBA00022787"/>
    </source>
</evidence>
<dbReference type="SUPFAM" id="SSF161084">
    <property type="entry name" value="MAPEG domain-like"/>
    <property type="match status" value="1"/>
</dbReference>
<evidence type="ECO:0000256" key="7">
    <source>
        <dbReference type="ARBA" id="ARBA00022692"/>
    </source>
</evidence>
<feature type="transmembrane region" description="Helical" evidence="17">
    <location>
        <begin position="12"/>
        <end position="33"/>
    </location>
</feature>
<keyword evidence="10 17" id="KW-1133">Transmembrane helix</keyword>
<keyword evidence="7 17" id="KW-0812">Transmembrane</keyword>
<dbReference type="GO" id="GO:0004364">
    <property type="term" value="F:glutathione transferase activity"/>
    <property type="evidence" value="ECO:0007669"/>
    <property type="project" value="UniProtKB-EC"/>
</dbReference>
<keyword evidence="11" id="KW-0007">Acetylation</keyword>
<evidence type="ECO:0000256" key="5">
    <source>
        <dbReference type="ARBA" id="ARBA00012452"/>
    </source>
</evidence>
<proteinExistence type="inferred from homology"/>
<evidence type="ECO:0000256" key="9">
    <source>
        <dbReference type="ARBA" id="ARBA00022824"/>
    </source>
</evidence>
<comment type="caution">
    <text evidence="18">The sequence shown here is derived from an EMBL/GenBank/DDBJ whole genome shotgun (WGS) entry which is preliminary data.</text>
</comment>
<evidence type="ECO:0000256" key="13">
    <source>
        <dbReference type="ARBA" id="ARBA00023136"/>
    </source>
</evidence>
<evidence type="ECO:0000256" key="14">
    <source>
        <dbReference type="ARBA" id="ARBA00038540"/>
    </source>
</evidence>
<evidence type="ECO:0000256" key="17">
    <source>
        <dbReference type="SAM" id="Phobius"/>
    </source>
</evidence>
<keyword evidence="9" id="KW-0256">Endoplasmic reticulum</keyword>
<dbReference type="EC" id="2.5.1.18" evidence="5"/>
<evidence type="ECO:0000256" key="6">
    <source>
        <dbReference type="ARBA" id="ARBA00022679"/>
    </source>
</evidence>
<evidence type="ECO:0000256" key="16">
    <source>
        <dbReference type="ARBA" id="ARBA00049385"/>
    </source>
</evidence>
<evidence type="ECO:0000256" key="1">
    <source>
        <dbReference type="ARBA" id="ARBA00003701"/>
    </source>
</evidence>
<protein>
    <recommendedName>
        <fullName evidence="15">Microsomal glutathione S-transferase 1</fullName>
        <ecNumber evidence="5">2.5.1.18</ecNumber>
    </recommendedName>
</protein>
<comment type="subcellular location">
    <subcellularLocation>
        <location evidence="3">Endoplasmic reticulum membrane</location>
        <topology evidence="3">Multi-pass membrane protein</topology>
    </subcellularLocation>
    <subcellularLocation>
        <location evidence="2">Mitochondrion outer membrane</location>
    </subcellularLocation>
</comment>
<keyword evidence="8" id="KW-1000">Mitochondrion outer membrane</keyword>
<organism evidence="18 19">
    <name type="scientific">Euphydryas editha</name>
    <name type="common">Edith's checkerspot</name>
    <dbReference type="NCBI Taxonomy" id="104508"/>
    <lineage>
        <taxon>Eukaryota</taxon>
        <taxon>Metazoa</taxon>
        <taxon>Ecdysozoa</taxon>
        <taxon>Arthropoda</taxon>
        <taxon>Hexapoda</taxon>
        <taxon>Insecta</taxon>
        <taxon>Pterygota</taxon>
        <taxon>Neoptera</taxon>
        <taxon>Endopterygota</taxon>
        <taxon>Lepidoptera</taxon>
        <taxon>Glossata</taxon>
        <taxon>Ditrysia</taxon>
        <taxon>Papilionoidea</taxon>
        <taxon>Nymphalidae</taxon>
        <taxon>Nymphalinae</taxon>
        <taxon>Euphydryas</taxon>
    </lineage>
</organism>
<feature type="transmembrane region" description="Helical" evidence="17">
    <location>
        <begin position="68"/>
        <end position="88"/>
    </location>
</feature>
<dbReference type="EMBL" id="CAKOGL010000003">
    <property type="protein sequence ID" value="CAH2084543.1"/>
    <property type="molecule type" value="Genomic_DNA"/>
</dbReference>
<dbReference type="PANTHER" id="PTHR10689:SF6">
    <property type="entry name" value="MICROSOMAL GLUTATHIONE S-TRANSFERASE 1"/>
    <property type="match status" value="1"/>
</dbReference>
<comment type="catalytic activity">
    <reaction evidence="16">
        <text>RX + glutathione = an S-substituted glutathione + a halide anion + H(+)</text>
        <dbReference type="Rhea" id="RHEA:16437"/>
        <dbReference type="ChEBI" id="CHEBI:15378"/>
        <dbReference type="ChEBI" id="CHEBI:16042"/>
        <dbReference type="ChEBI" id="CHEBI:17792"/>
        <dbReference type="ChEBI" id="CHEBI:57925"/>
        <dbReference type="ChEBI" id="CHEBI:90779"/>
        <dbReference type="EC" id="2.5.1.18"/>
    </reaction>
    <physiologicalReaction direction="left-to-right" evidence="16">
        <dbReference type="Rhea" id="RHEA:16438"/>
    </physiologicalReaction>
</comment>
<comment type="subunit">
    <text evidence="14">Homotrimer; The trimer binds only one molecule of glutathione.</text>
</comment>
<dbReference type="InterPro" id="IPR040162">
    <property type="entry name" value="MGST1-like"/>
</dbReference>
<evidence type="ECO:0000313" key="18">
    <source>
        <dbReference type="EMBL" id="CAH2084543.1"/>
    </source>
</evidence>
<evidence type="ECO:0000256" key="3">
    <source>
        <dbReference type="ARBA" id="ARBA00004477"/>
    </source>
</evidence>
<keyword evidence="12" id="KW-0496">Mitochondrion</keyword>
<gene>
    <name evidence="18" type="ORF">EEDITHA_LOCUS1099</name>
</gene>
<keyword evidence="6" id="KW-0808">Transferase</keyword>
<dbReference type="Gene3D" id="1.20.120.550">
    <property type="entry name" value="Membrane associated eicosanoid/glutathione metabolism-like domain"/>
    <property type="match status" value="1"/>
</dbReference>
<dbReference type="PANTHER" id="PTHR10689">
    <property type="entry name" value="MICROSOMAL GLUTATHIONE S-TRANSFERASE 1"/>
    <property type="match status" value="1"/>
</dbReference>
<comment type="similarity">
    <text evidence="4">Belongs to the MAPEG family.</text>
</comment>
<dbReference type="InterPro" id="IPR001129">
    <property type="entry name" value="Membr-assoc_MAPEG"/>
</dbReference>
<evidence type="ECO:0000256" key="11">
    <source>
        <dbReference type="ARBA" id="ARBA00022990"/>
    </source>
</evidence>
<sequence length="122" mass="13399">MTCTTGLMHSYFLYSAILALKLLVLAPLAAIACQPQNVQRANISDLKNLTPFWLVAGLYITTSPDEQTALTLLRVYVAARLIVALGYIVKLPKPLIEAAFFLSISITSFMGGWVVYTYRAAI</sequence>
<keyword evidence="19" id="KW-1185">Reference proteome</keyword>
<keyword evidence="13 17" id="KW-0472">Membrane</keyword>
<dbReference type="AlphaFoldDB" id="A0AAU9TEK8"/>
<evidence type="ECO:0000256" key="2">
    <source>
        <dbReference type="ARBA" id="ARBA00004294"/>
    </source>
</evidence>
<dbReference type="InterPro" id="IPR023352">
    <property type="entry name" value="MAPEG-like_dom_sf"/>
</dbReference>
<comment type="function">
    <text evidence="1">Conjugation of reduced glutathione to a wide number of exogenous and endogenous hydrophobic electrophiles.</text>
</comment>
<feature type="transmembrane region" description="Helical" evidence="17">
    <location>
        <begin position="95"/>
        <end position="116"/>
    </location>
</feature>
<dbReference type="GO" id="GO:0005789">
    <property type="term" value="C:endoplasmic reticulum membrane"/>
    <property type="evidence" value="ECO:0007669"/>
    <property type="project" value="UniProtKB-SubCell"/>
</dbReference>
<dbReference type="GO" id="GO:0005741">
    <property type="term" value="C:mitochondrial outer membrane"/>
    <property type="evidence" value="ECO:0007669"/>
    <property type="project" value="UniProtKB-SubCell"/>
</dbReference>
<dbReference type="Pfam" id="PF01124">
    <property type="entry name" value="MAPEG"/>
    <property type="match status" value="1"/>
</dbReference>
<evidence type="ECO:0000313" key="19">
    <source>
        <dbReference type="Proteomes" id="UP001153954"/>
    </source>
</evidence>